<dbReference type="PROSITE" id="PS51186">
    <property type="entry name" value="GNAT"/>
    <property type="match status" value="1"/>
</dbReference>
<evidence type="ECO:0000313" key="2">
    <source>
        <dbReference type="EMBL" id="XDO97433.1"/>
    </source>
</evidence>
<dbReference type="AlphaFoldDB" id="A0AB39KVR7"/>
<protein>
    <submittedName>
        <fullName evidence="2">GNAT family N-acetyltransferase</fullName>
        <ecNumber evidence="2">2.3.1.-</ecNumber>
    </submittedName>
</protein>
<keyword evidence="2" id="KW-0808">Transferase</keyword>
<gene>
    <name evidence="2" type="ORF">ABOZ73_03160</name>
</gene>
<dbReference type="InterPro" id="IPR013653">
    <property type="entry name" value="GCN5-like_dom"/>
</dbReference>
<dbReference type="RefSeq" id="WP_369060642.1">
    <property type="nucleotide sequence ID" value="NZ_CP158375.1"/>
</dbReference>
<accession>A0AB39KVR7</accession>
<reference evidence="2" key="1">
    <citation type="submission" date="2024-06" db="EMBL/GenBank/DDBJ databases">
        <title>Caulobacter inopinatus, sp. nov.</title>
        <authorList>
            <person name="Donachie S.P."/>
        </authorList>
    </citation>
    <scope>NUCLEOTIDE SEQUENCE</scope>
    <source>
        <strain evidence="2">73W</strain>
    </source>
</reference>
<keyword evidence="2" id="KW-0012">Acyltransferase</keyword>
<feature type="domain" description="N-acetyltransferase" evidence="1">
    <location>
        <begin position="99"/>
        <end position="229"/>
    </location>
</feature>
<dbReference type="SUPFAM" id="SSF55729">
    <property type="entry name" value="Acyl-CoA N-acyltransferases (Nat)"/>
    <property type="match status" value="1"/>
</dbReference>
<dbReference type="InterPro" id="IPR016181">
    <property type="entry name" value="Acyl_CoA_acyltransferase"/>
</dbReference>
<dbReference type="EC" id="2.3.1.-" evidence="2"/>
<dbReference type="GO" id="GO:0016747">
    <property type="term" value="F:acyltransferase activity, transferring groups other than amino-acyl groups"/>
    <property type="evidence" value="ECO:0007669"/>
    <property type="project" value="InterPro"/>
</dbReference>
<dbReference type="EMBL" id="CP158375">
    <property type="protein sequence ID" value="XDO97433.1"/>
    <property type="molecule type" value="Genomic_DNA"/>
</dbReference>
<organism evidence="2">
    <name type="scientific">Caulobacter sp. 73W</name>
    <dbReference type="NCBI Taxonomy" id="3161137"/>
    <lineage>
        <taxon>Bacteria</taxon>
        <taxon>Pseudomonadati</taxon>
        <taxon>Pseudomonadota</taxon>
        <taxon>Alphaproteobacteria</taxon>
        <taxon>Caulobacterales</taxon>
        <taxon>Caulobacteraceae</taxon>
        <taxon>Caulobacter</taxon>
    </lineage>
</organism>
<dbReference type="InterPro" id="IPR000182">
    <property type="entry name" value="GNAT_dom"/>
</dbReference>
<dbReference type="Gene3D" id="3.40.630.30">
    <property type="match status" value="1"/>
</dbReference>
<proteinExistence type="predicted"/>
<name>A0AB39KVR7_9CAUL</name>
<evidence type="ECO:0000259" key="1">
    <source>
        <dbReference type="PROSITE" id="PS51186"/>
    </source>
</evidence>
<dbReference type="Pfam" id="PF08445">
    <property type="entry name" value="FR47"/>
    <property type="match status" value="1"/>
</dbReference>
<dbReference type="CDD" id="cd04301">
    <property type="entry name" value="NAT_SF"/>
    <property type="match status" value="1"/>
</dbReference>
<sequence length="229" mass="24436">MSEHPLDRPAWHALNGRQASYAIPLGQAVRFASEAALFAACRDDSETAHADLTAVIRQAGAGVLLQAAATPPLPGLNVEKSGECVQMVAARLTSATPPRPIEPAVRLTDADAAQMLALAVLTEPGPFFSQTHRLGEFWGVKQDGVLVAMAGERMRLDGHTEVSGVCTHPDHRGHGHGAMLTWLVAARILDRGETPFLHSYTSNAGAVALYEALGFRPREAMMATFLRAV</sequence>